<keyword evidence="3" id="KW-1185">Reference proteome</keyword>
<accession>A0A840AL29</accession>
<protein>
    <submittedName>
        <fullName evidence="2">Uncharacterized protein</fullName>
    </submittedName>
</protein>
<comment type="caution">
    <text evidence="2">The sequence shown here is derived from an EMBL/GenBank/DDBJ whole genome shotgun (WGS) entry which is preliminary data.</text>
</comment>
<evidence type="ECO:0000313" key="3">
    <source>
        <dbReference type="Proteomes" id="UP000553963"/>
    </source>
</evidence>
<gene>
    <name evidence="2" type="ORF">GGR25_001107</name>
</gene>
<name>A0A840AL29_9HYPH</name>
<dbReference type="Proteomes" id="UP000553963">
    <property type="component" value="Unassembled WGS sequence"/>
</dbReference>
<proteinExistence type="predicted"/>
<keyword evidence="1" id="KW-0175">Coiled coil</keyword>
<sequence length="172" mass="18233">MNESFNPRLPTGKTSLAARIDALKTAMTLRVPASMQAARREHTTARIEARRLNEVYTALCQADVAAELLRPSKEASAAKIELAAAEADTAAARQKLLSLAEKHTPAFIESTNPTTDAARELIAEALALAEDAATILLEIDGFARANGLDAPRIASAGPSVISSIRSARICLK</sequence>
<dbReference type="AlphaFoldDB" id="A0A840AL29"/>
<dbReference type="RefSeq" id="WP_210299831.1">
    <property type="nucleotide sequence ID" value="NZ_JACIDS010000002.1"/>
</dbReference>
<dbReference type="EMBL" id="JACIDS010000002">
    <property type="protein sequence ID" value="MBB3930068.1"/>
    <property type="molecule type" value="Genomic_DNA"/>
</dbReference>
<organism evidence="2 3">
    <name type="scientific">Kaistia hirudinis</name>
    <dbReference type="NCBI Taxonomy" id="1293440"/>
    <lineage>
        <taxon>Bacteria</taxon>
        <taxon>Pseudomonadati</taxon>
        <taxon>Pseudomonadota</taxon>
        <taxon>Alphaproteobacteria</taxon>
        <taxon>Hyphomicrobiales</taxon>
        <taxon>Kaistiaceae</taxon>
        <taxon>Kaistia</taxon>
    </lineage>
</organism>
<feature type="coiled-coil region" evidence="1">
    <location>
        <begin position="35"/>
        <end position="102"/>
    </location>
</feature>
<evidence type="ECO:0000256" key="1">
    <source>
        <dbReference type="SAM" id="Coils"/>
    </source>
</evidence>
<reference evidence="2 3" key="1">
    <citation type="submission" date="2020-08" db="EMBL/GenBank/DDBJ databases">
        <title>Genomic Encyclopedia of Type Strains, Phase IV (KMG-IV): sequencing the most valuable type-strain genomes for metagenomic binning, comparative biology and taxonomic classification.</title>
        <authorList>
            <person name="Goeker M."/>
        </authorList>
    </citation>
    <scope>NUCLEOTIDE SEQUENCE [LARGE SCALE GENOMIC DNA]</scope>
    <source>
        <strain evidence="2 3">DSM 25966</strain>
    </source>
</reference>
<evidence type="ECO:0000313" key="2">
    <source>
        <dbReference type="EMBL" id="MBB3930068.1"/>
    </source>
</evidence>